<dbReference type="Pfam" id="PF13229">
    <property type="entry name" value="Beta_helix"/>
    <property type="match status" value="1"/>
</dbReference>
<accession>A0A1D8TSP3</accession>
<dbReference type="InterPro" id="IPR012334">
    <property type="entry name" value="Pectin_lyas_fold"/>
</dbReference>
<name>A0A1D8TSP3_9CYAN</name>
<reference evidence="3" key="1">
    <citation type="submission" date="2016-10" db="EMBL/GenBank/DDBJ databases">
        <title>Comparative genomics uncovers the prolific and rare metabolic potential of the cyanobacterial genus Moorea.</title>
        <authorList>
            <person name="Leao T."/>
            <person name="Castelao G."/>
            <person name="Korobeynikov A."/>
            <person name="Monroe E.A."/>
            <person name="Podell S."/>
            <person name="Glukhov E."/>
            <person name="Allen E."/>
            <person name="Gerwick W.H."/>
            <person name="Gerwick L."/>
        </authorList>
    </citation>
    <scope>NUCLEOTIDE SEQUENCE [LARGE SCALE GENOMIC DNA]</scope>
    <source>
        <strain evidence="3">PAL-8-15-08-1</strain>
    </source>
</reference>
<dbReference type="Gene3D" id="2.160.20.10">
    <property type="entry name" value="Single-stranded right-handed beta-helix, Pectin lyase-like"/>
    <property type="match status" value="1"/>
</dbReference>
<dbReference type="SUPFAM" id="SSF51126">
    <property type="entry name" value="Pectin lyase-like"/>
    <property type="match status" value="1"/>
</dbReference>
<dbReference type="InterPro" id="IPR011050">
    <property type="entry name" value="Pectin_lyase_fold/virulence"/>
</dbReference>
<evidence type="ECO:0000259" key="1">
    <source>
        <dbReference type="Pfam" id="PF13229"/>
    </source>
</evidence>
<dbReference type="SMART" id="SM00710">
    <property type="entry name" value="PbH1"/>
    <property type="match status" value="9"/>
</dbReference>
<dbReference type="InterPro" id="IPR039448">
    <property type="entry name" value="Beta_helix"/>
</dbReference>
<evidence type="ECO:0000313" key="3">
    <source>
        <dbReference type="Proteomes" id="UP000177870"/>
    </source>
</evidence>
<dbReference type="EMBL" id="CP017599">
    <property type="protein sequence ID" value="AOX00681.1"/>
    <property type="molecule type" value="Genomic_DNA"/>
</dbReference>
<gene>
    <name evidence="2" type="ORF">BJP34_15600</name>
</gene>
<dbReference type="KEGG" id="mpro:BJP34_15600"/>
<proteinExistence type="predicted"/>
<dbReference type="Proteomes" id="UP000177870">
    <property type="component" value="Chromosome"/>
</dbReference>
<dbReference type="NCBIfam" id="TIGR04214">
    <property type="entry name" value="CSLREA_Nterm"/>
    <property type="match status" value="1"/>
</dbReference>
<feature type="domain" description="Right handed beta helix" evidence="1">
    <location>
        <begin position="67"/>
        <end position="224"/>
    </location>
</feature>
<evidence type="ECO:0000313" key="2">
    <source>
        <dbReference type="EMBL" id="AOX00681.1"/>
    </source>
</evidence>
<organism evidence="2 3">
    <name type="scientific">Moorena producens PAL-8-15-08-1</name>
    <dbReference type="NCBI Taxonomy" id="1458985"/>
    <lineage>
        <taxon>Bacteria</taxon>
        <taxon>Bacillati</taxon>
        <taxon>Cyanobacteriota</taxon>
        <taxon>Cyanophyceae</taxon>
        <taxon>Coleofasciculales</taxon>
        <taxon>Coleofasciculaceae</taxon>
        <taxon>Moorena</taxon>
    </lineage>
</organism>
<dbReference type="RefSeq" id="WP_070393134.1">
    <property type="nucleotide sequence ID" value="NZ_CP017599.1"/>
</dbReference>
<dbReference type="STRING" id="1458985.BJP34_15600"/>
<protein>
    <recommendedName>
        <fullName evidence="1">Right handed beta helix domain-containing protein</fullName>
    </recommendedName>
</protein>
<dbReference type="AlphaFoldDB" id="A0A1D8TSP3"/>
<dbReference type="OrthoDB" id="463714at2"/>
<sequence length="381" mass="40324">MAVFTVNTTADEINPNDGITSLREAIDTANNSPGEDTILFELEPDEQTITLELILGTLEITDSVTIVGEDGAQITSNTFLGKDADQITVEGDGGSFDIFTISNGANVTVTNLTISEGEDGIQVNDGNLEVIDSILTGNDSDGIDIQGNNTNLNVLGSSFTNNKSDGIHIDGDNTNVLVRNSTLSENQGQGIDISATDQNVRVVSSTISKNQESGIKIGSKGENPFEDFIANDNFVQIFNSRIIDNVTGGNGGGVNVLGYYNDVLLVNNQISRNSAEVNGGGIFVDEANTIYLFNNKITYNIADSNNDGIGYGGGLSISPPAFFLDGPTVVIRGSEITNNINRNGLFFGSNIAGKFINFGGNEIGNKSLSTYTELIAEFQSL</sequence>
<dbReference type="InterPro" id="IPR006626">
    <property type="entry name" value="PbH1"/>
</dbReference>
<dbReference type="InterPro" id="IPR026457">
    <property type="entry name" value="CSLREA_Nterm"/>
</dbReference>